<dbReference type="PANTHER" id="PTHR43312:SF1">
    <property type="entry name" value="NADP-DEPENDENT OXIDOREDUCTASE DOMAIN-CONTAINING PROTEIN"/>
    <property type="match status" value="1"/>
</dbReference>
<dbReference type="PANTHER" id="PTHR43312">
    <property type="entry name" value="D-THREO-ALDOSE 1-DEHYDROGENASE"/>
    <property type="match status" value="1"/>
</dbReference>
<keyword evidence="4" id="KW-0732">Signal</keyword>
<dbReference type="RefSeq" id="WP_028728863.1">
    <property type="nucleotide sequence ID" value="NZ_AUAE01000040.1"/>
</dbReference>
<dbReference type="NCBIfam" id="TIGR01409">
    <property type="entry name" value="TAT_signal_seq"/>
    <property type="match status" value="1"/>
</dbReference>
<organism evidence="6 7">
    <name type="scientific">Parabacteroides gordonii MS-1 = DSM 23371</name>
    <dbReference type="NCBI Taxonomy" id="1203610"/>
    <lineage>
        <taxon>Bacteria</taxon>
        <taxon>Pseudomonadati</taxon>
        <taxon>Bacteroidota</taxon>
        <taxon>Bacteroidia</taxon>
        <taxon>Bacteroidales</taxon>
        <taxon>Tannerellaceae</taxon>
        <taxon>Parabacteroides</taxon>
    </lineage>
</organism>
<sequence length="394" mass="44255">MGNKSVDRRNFLKLSTVAGAGLLFVPDALASVPGAIEYEEAKIPMRSLGKTGVKLPILSMGVDRPDSNNVLRAAFNSGIIHFDTAHRYQNGRNEEMIGNFFNGKPRSSCFIATKVMFDYPLRDDFEQDLLDKLEISLKRLKMDHVDLFYTHSISTAEKIQDKRILDILQKVKAEGKNRFVGFSSHDQKPELIDAAIETGIYDVALISYNFKMKNIKETDEAIERGVKAGMGFIAMKTMAGGTEDADGKKIINGRACLKWIWQNKNITTVIPGLTNYDHLDECLAAAYDMELTQDEKKYLQALCDKESLYCQQCGQCREQCPEQLPIPDIMRAYMYAYGYKHAQQSKETLLGLGLKQDMCTDCDVCQVNCPSGFDVSKKIASITPLMQIPDEFLT</sequence>
<dbReference type="STRING" id="1203610.HMPREF1536_02188"/>
<protein>
    <submittedName>
        <fullName evidence="6">Tat (Twin-arginine translocation) pathway signal sequence</fullName>
    </submittedName>
</protein>
<dbReference type="SUPFAM" id="SSF51430">
    <property type="entry name" value="NAD(P)-linked oxidoreductase"/>
    <property type="match status" value="1"/>
</dbReference>
<dbReference type="PROSITE" id="PS51318">
    <property type="entry name" value="TAT"/>
    <property type="match status" value="1"/>
</dbReference>
<dbReference type="InterPro" id="IPR023210">
    <property type="entry name" value="NADP_OxRdtase_dom"/>
</dbReference>
<dbReference type="GO" id="GO:0046872">
    <property type="term" value="F:metal ion binding"/>
    <property type="evidence" value="ECO:0007669"/>
    <property type="project" value="UniProtKB-KW"/>
</dbReference>
<evidence type="ECO:0000256" key="3">
    <source>
        <dbReference type="ARBA" id="ARBA00023014"/>
    </source>
</evidence>
<keyword evidence="7" id="KW-1185">Reference proteome</keyword>
<dbReference type="InterPro" id="IPR006311">
    <property type="entry name" value="TAT_signal"/>
</dbReference>
<dbReference type="PATRIC" id="fig|1203610.3.peg.2245"/>
<evidence type="ECO:0000313" key="7">
    <source>
        <dbReference type="Proteomes" id="UP000033035"/>
    </source>
</evidence>
<dbReference type="Pfam" id="PF00248">
    <property type="entry name" value="Aldo_ket_red"/>
    <property type="match status" value="1"/>
</dbReference>
<dbReference type="Proteomes" id="UP000033035">
    <property type="component" value="Unassembled WGS sequence"/>
</dbReference>
<proteinExistence type="predicted"/>
<dbReference type="EMBL" id="AQHW01000014">
    <property type="protein sequence ID" value="KKB56552.1"/>
    <property type="molecule type" value="Genomic_DNA"/>
</dbReference>
<dbReference type="GO" id="GO:0051536">
    <property type="term" value="F:iron-sulfur cluster binding"/>
    <property type="evidence" value="ECO:0007669"/>
    <property type="project" value="UniProtKB-KW"/>
</dbReference>
<feature type="chain" id="PRO_5002489911" evidence="4">
    <location>
        <begin position="31"/>
        <end position="394"/>
    </location>
</feature>
<dbReference type="AlphaFoldDB" id="A0A0F5JGH2"/>
<dbReference type="HOGENOM" id="CLU_023205_3_3_10"/>
<dbReference type="Gene3D" id="3.20.20.100">
    <property type="entry name" value="NADP-dependent oxidoreductase domain"/>
    <property type="match status" value="1"/>
</dbReference>
<evidence type="ECO:0000256" key="1">
    <source>
        <dbReference type="ARBA" id="ARBA00022723"/>
    </source>
</evidence>
<dbReference type="InterPro" id="IPR017900">
    <property type="entry name" value="4Fe4S_Fe_S_CS"/>
</dbReference>
<dbReference type="SUPFAM" id="SSF46548">
    <property type="entry name" value="alpha-helical ferredoxin"/>
    <property type="match status" value="1"/>
</dbReference>
<reference evidence="6 7" key="1">
    <citation type="submission" date="2013-04" db="EMBL/GenBank/DDBJ databases">
        <title>The Genome Sequence of Parabacteroides gordonii DSM 23371.</title>
        <authorList>
            <consortium name="The Broad Institute Genomics Platform"/>
            <person name="Earl A."/>
            <person name="Ward D."/>
            <person name="Feldgarden M."/>
            <person name="Gevers D."/>
            <person name="Martens E."/>
            <person name="Sakamoto M."/>
            <person name="Benno Y."/>
            <person name="Suzuki N."/>
            <person name="Matsunaga N."/>
            <person name="Koshihara K."/>
            <person name="Seki M."/>
            <person name="Komiya H."/>
            <person name="Walker B."/>
            <person name="Young S."/>
            <person name="Zeng Q."/>
            <person name="Gargeya S."/>
            <person name="Fitzgerald M."/>
            <person name="Haas B."/>
            <person name="Abouelleil A."/>
            <person name="Allen A.W."/>
            <person name="Alvarado L."/>
            <person name="Arachchi H.M."/>
            <person name="Berlin A.M."/>
            <person name="Chapman S.B."/>
            <person name="Gainer-Dewar J."/>
            <person name="Goldberg J."/>
            <person name="Griggs A."/>
            <person name="Gujja S."/>
            <person name="Hansen M."/>
            <person name="Howarth C."/>
            <person name="Imamovic A."/>
            <person name="Ireland A."/>
            <person name="Larimer J."/>
            <person name="McCowan C."/>
            <person name="Murphy C."/>
            <person name="Pearson M."/>
            <person name="Poon T.W."/>
            <person name="Priest M."/>
            <person name="Roberts A."/>
            <person name="Saif S."/>
            <person name="Shea T."/>
            <person name="Sisk P."/>
            <person name="Sykes S."/>
            <person name="Wortman J."/>
            <person name="Nusbaum C."/>
            <person name="Birren B."/>
        </authorList>
    </citation>
    <scope>NUCLEOTIDE SEQUENCE [LARGE SCALE GENOMIC DNA]</scope>
    <source>
        <strain evidence="6 7">MS-1</strain>
    </source>
</reference>
<comment type="caution">
    <text evidence="6">The sequence shown here is derived from an EMBL/GenBank/DDBJ whole genome shotgun (WGS) entry which is preliminary data.</text>
</comment>
<keyword evidence="2" id="KW-0408">Iron</keyword>
<dbReference type="Pfam" id="PF13187">
    <property type="entry name" value="Fer4_9"/>
    <property type="match status" value="1"/>
</dbReference>
<accession>A0A0F5JGH2</accession>
<evidence type="ECO:0000259" key="5">
    <source>
        <dbReference type="PROSITE" id="PS51379"/>
    </source>
</evidence>
<evidence type="ECO:0000313" key="6">
    <source>
        <dbReference type="EMBL" id="KKB56552.1"/>
    </source>
</evidence>
<dbReference type="InterPro" id="IPR017896">
    <property type="entry name" value="4Fe4S_Fe-S-bd"/>
</dbReference>
<keyword evidence="1" id="KW-0479">Metal-binding</keyword>
<dbReference type="CDD" id="cd19105">
    <property type="entry name" value="AKR_unchar"/>
    <property type="match status" value="1"/>
</dbReference>
<evidence type="ECO:0000256" key="4">
    <source>
        <dbReference type="SAM" id="SignalP"/>
    </source>
</evidence>
<dbReference type="PROSITE" id="PS51379">
    <property type="entry name" value="4FE4S_FER_2"/>
    <property type="match status" value="1"/>
</dbReference>
<name>A0A0F5JGH2_9BACT</name>
<dbReference type="InterPro" id="IPR036812">
    <property type="entry name" value="NAD(P)_OxRdtase_dom_sf"/>
</dbReference>
<gene>
    <name evidence="6" type="ORF">HMPREF1536_02188</name>
</gene>
<dbReference type="InterPro" id="IPR019546">
    <property type="entry name" value="TAT_signal_bac_arc"/>
</dbReference>
<dbReference type="InterPro" id="IPR053135">
    <property type="entry name" value="AKR2_Oxidoreductase"/>
</dbReference>
<feature type="domain" description="4Fe-4S ferredoxin-type" evidence="5">
    <location>
        <begin position="299"/>
        <end position="330"/>
    </location>
</feature>
<dbReference type="PROSITE" id="PS00198">
    <property type="entry name" value="4FE4S_FER_1"/>
    <property type="match status" value="2"/>
</dbReference>
<evidence type="ECO:0000256" key="2">
    <source>
        <dbReference type="ARBA" id="ARBA00023004"/>
    </source>
</evidence>
<keyword evidence="3" id="KW-0411">Iron-sulfur</keyword>
<feature type="signal peptide" evidence="4">
    <location>
        <begin position="1"/>
        <end position="30"/>
    </location>
</feature>